<dbReference type="OrthoDB" id="13598at2759"/>
<keyword evidence="12" id="KW-0496">Mitochondrion</keyword>
<evidence type="ECO:0000256" key="3">
    <source>
        <dbReference type="ARBA" id="ARBA00009508"/>
    </source>
</evidence>
<comment type="similarity">
    <text evidence="3">Belongs to the complex I LYR family.</text>
</comment>
<evidence type="ECO:0000256" key="8">
    <source>
        <dbReference type="ARBA" id="ARBA00022660"/>
    </source>
</evidence>
<keyword evidence="7" id="KW-0597">Phosphoprotein</keyword>
<dbReference type="InterPro" id="IPR045292">
    <property type="entry name" value="Complex1_LYR_NDUFB9_LYRM3"/>
</dbReference>
<dbReference type="GO" id="GO:0005743">
    <property type="term" value="C:mitochondrial inner membrane"/>
    <property type="evidence" value="ECO:0007669"/>
    <property type="project" value="UniProtKB-SubCell"/>
</dbReference>
<evidence type="ECO:0000256" key="9">
    <source>
        <dbReference type="ARBA" id="ARBA00022792"/>
    </source>
</evidence>
<protein>
    <recommendedName>
        <fullName evidence="5">NADH dehydrogenase [ubiquinone] 1 beta subcomplex subunit 9</fullName>
    </recommendedName>
    <alternativeName>
        <fullName evidence="14">Complex I-B22</fullName>
    </alternativeName>
    <alternativeName>
        <fullName evidence="15">NADH-ubiquinone oxidoreductase B22 subunit</fullName>
    </alternativeName>
</protein>
<keyword evidence="11" id="KW-0007">Acetylation</keyword>
<keyword evidence="9" id="KW-0999">Mitochondrion inner membrane</keyword>
<evidence type="ECO:0000256" key="6">
    <source>
        <dbReference type="ARBA" id="ARBA00022448"/>
    </source>
</evidence>
<dbReference type="Pfam" id="PF05347">
    <property type="entry name" value="Complex1_LYR"/>
    <property type="match status" value="1"/>
</dbReference>
<evidence type="ECO:0000256" key="12">
    <source>
        <dbReference type="ARBA" id="ARBA00023128"/>
    </source>
</evidence>
<proteinExistence type="inferred from homology"/>
<feature type="domain" description="Complex 1 LYR protein" evidence="16">
    <location>
        <begin position="6"/>
        <end position="62"/>
    </location>
</feature>
<dbReference type="PANTHER" id="PTHR12868">
    <property type="entry name" value="NADH-UBIQUINONE OXIDOREDUCTASE B22 SUBUNIT"/>
    <property type="match status" value="1"/>
</dbReference>
<evidence type="ECO:0000256" key="11">
    <source>
        <dbReference type="ARBA" id="ARBA00022990"/>
    </source>
</evidence>
<dbReference type="PANTHER" id="PTHR12868:SF0">
    <property type="entry name" value="NADH DEHYDROGENASE [UBIQUINONE] 1 BETA SUBCOMPLEX SUBUNIT 9"/>
    <property type="match status" value="1"/>
</dbReference>
<evidence type="ECO:0000259" key="16">
    <source>
        <dbReference type="Pfam" id="PF05347"/>
    </source>
</evidence>
<evidence type="ECO:0000256" key="14">
    <source>
        <dbReference type="ARBA" id="ARBA00030192"/>
    </source>
</evidence>
<dbReference type="Proteomes" id="UP000247498">
    <property type="component" value="Unassembled WGS sequence"/>
</dbReference>
<evidence type="ECO:0000256" key="5">
    <source>
        <dbReference type="ARBA" id="ARBA00018684"/>
    </source>
</evidence>
<keyword evidence="10" id="KW-0249">Electron transport</keyword>
<comment type="function">
    <text evidence="1">Accessory subunit of the mitochondrial membrane respiratory chain NADH dehydrogenase (Complex I), that is believed to be not involved in catalysis. Complex I functions in the transfer of electrons from NADH to the respiratory chain. The immediate electron acceptor for the enzyme is believed to be ubiquinone.</text>
</comment>
<evidence type="ECO:0000256" key="7">
    <source>
        <dbReference type="ARBA" id="ARBA00022553"/>
    </source>
</evidence>
<evidence type="ECO:0000256" key="15">
    <source>
        <dbReference type="ARBA" id="ARBA00032528"/>
    </source>
</evidence>
<evidence type="ECO:0000256" key="2">
    <source>
        <dbReference type="ARBA" id="ARBA00004443"/>
    </source>
</evidence>
<dbReference type="InParanoid" id="A0A2V0PI67"/>
<dbReference type="STRING" id="307507.A0A2V0PI67"/>
<keyword evidence="8" id="KW-0679">Respiratory chain</keyword>
<organism evidence="17 18">
    <name type="scientific">Raphidocelis subcapitata</name>
    <dbReference type="NCBI Taxonomy" id="307507"/>
    <lineage>
        <taxon>Eukaryota</taxon>
        <taxon>Viridiplantae</taxon>
        <taxon>Chlorophyta</taxon>
        <taxon>core chlorophytes</taxon>
        <taxon>Chlorophyceae</taxon>
        <taxon>CS clade</taxon>
        <taxon>Sphaeropleales</taxon>
        <taxon>Selenastraceae</taxon>
        <taxon>Raphidocelis</taxon>
    </lineage>
</organism>
<dbReference type="AlphaFoldDB" id="A0A2V0PI67"/>
<evidence type="ECO:0000256" key="13">
    <source>
        <dbReference type="ARBA" id="ARBA00023136"/>
    </source>
</evidence>
<dbReference type="EMBL" id="BDRX01000104">
    <property type="protein sequence ID" value="GBF97633.1"/>
    <property type="molecule type" value="Genomic_DNA"/>
</dbReference>
<dbReference type="CDD" id="cd20263">
    <property type="entry name" value="Complex1_LYR_NDUFB9_LYRM3"/>
    <property type="match status" value="1"/>
</dbReference>
<comment type="caution">
    <text evidence="17">The sequence shown here is derived from an EMBL/GenBank/DDBJ whole genome shotgun (WGS) entry which is preliminary data.</text>
</comment>
<keyword evidence="13" id="KW-0472">Membrane</keyword>
<keyword evidence="18" id="KW-1185">Reference proteome</keyword>
<evidence type="ECO:0000313" key="17">
    <source>
        <dbReference type="EMBL" id="GBF97633.1"/>
    </source>
</evidence>
<evidence type="ECO:0000256" key="10">
    <source>
        <dbReference type="ARBA" id="ARBA00022982"/>
    </source>
</evidence>
<accession>A0A2V0PI67</accession>
<evidence type="ECO:0000256" key="4">
    <source>
        <dbReference type="ARBA" id="ARBA00011790"/>
    </source>
</evidence>
<dbReference type="InterPro" id="IPR033034">
    <property type="entry name" value="NDUFB9"/>
</dbReference>
<sequence>MAHRTRVMQLYRHALKTCLDWSGDRRQWYDRGRAIRAEFEANRTLASREQADRLLQHGEQLLADWQHPNPIIAPYYVGGTAFSRNPPMPENVKIVLDFGREHGGH</sequence>
<dbReference type="InterPro" id="IPR008011">
    <property type="entry name" value="Complex1_LYR_dom"/>
</dbReference>
<comment type="subunit">
    <text evidence="4">Mammalian complex I is composed of 45 different subunits.</text>
</comment>
<name>A0A2V0PI67_9CHLO</name>
<gene>
    <name evidence="17" type="ORF">Rsub_10509</name>
</gene>
<reference evidence="17 18" key="1">
    <citation type="journal article" date="2018" name="Sci. Rep.">
        <title>Raphidocelis subcapitata (=Pseudokirchneriella subcapitata) provides an insight into genome evolution and environmental adaptations in the Sphaeropleales.</title>
        <authorList>
            <person name="Suzuki S."/>
            <person name="Yamaguchi H."/>
            <person name="Nakajima N."/>
            <person name="Kawachi M."/>
        </authorList>
    </citation>
    <scope>NUCLEOTIDE SEQUENCE [LARGE SCALE GENOMIC DNA]</scope>
    <source>
        <strain evidence="17 18">NIES-35</strain>
    </source>
</reference>
<dbReference type="FunCoup" id="A0A2V0PI67">
    <property type="interactions" value="1775"/>
</dbReference>
<comment type="subcellular location">
    <subcellularLocation>
        <location evidence="2">Mitochondrion inner membrane</location>
        <topology evidence="2">Peripheral membrane protein</topology>
        <orientation evidence="2">Matrix side</orientation>
    </subcellularLocation>
</comment>
<evidence type="ECO:0000313" key="18">
    <source>
        <dbReference type="Proteomes" id="UP000247498"/>
    </source>
</evidence>
<dbReference type="GO" id="GO:0006120">
    <property type="term" value="P:mitochondrial electron transport, NADH to ubiquinone"/>
    <property type="evidence" value="ECO:0007669"/>
    <property type="project" value="InterPro"/>
</dbReference>
<keyword evidence="6" id="KW-0813">Transport</keyword>
<evidence type="ECO:0000256" key="1">
    <source>
        <dbReference type="ARBA" id="ARBA00002920"/>
    </source>
</evidence>